<dbReference type="InterPro" id="IPR009225">
    <property type="entry name" value="Phage_head_completion_GpL"/>
</dbReference>
<dbReference type="Pfam" id="PF05926">
    <property type="entry name" value="Phage_GPL"/>
    <property type="match status" value="1"/>
</dbReference>
<protein>
    <recommendedName>
        <fullName evidence="3">Head completion/stabilization protein</fullName>
    </recommendedName>
</protein>
<accession>A0A5C7JB57</accession>
<organism evidence="1 2">
    <name type="scientific">Candidatus Dojkabacteria bacterium</name>
    <dbReference type="NCBI Taxonomy" id="2099670"/>
    <lineage>
        <taxon>Bacteria</taxon>
        <taxon>Candidatus Dojkabacteria</taxon>
    </lineage>
</organism>
<name>A0A5C7JB57_9BACT</name>
<proteinExistence type="predicted"/>
<sequence>MCRDFVEYPLAVFMRCCMSFQARQPTTYTSTLENDGFFPDLELAYWQKTFRIDDRLPEETLLDLLLQACLSVNTDLQTWQCRQVNQGYLSLEAVPSNQIGGKSHLVTWYQSAVYNRATADYLVQFADYATTEVKETGKAENRVEAKQQHATTHYRNAIAAIERIKGRSDTYVRLV</sequence>
<dbReference type="EMBL" id="SSDS01000008">
    <property type="protein sequence ID" value="TXG78699.1"/>
    <property type="molecule type" value="Genomic_DNA"/>
</dbReference>
<evidence type="ECO:0000313" key="2">
    <source>
        <dbReference type="Proteomes" id="UP000321026"/>
    </source>
</evidence>
<dbReference type="AlphaFoldDB" id="A0A5C7JB57"/>
<evidence type="ECO:0008006" key="3">
    <source>
        <dbReference type="Google" id="ProtNLM"/>
    </source>
</evidence>
<gene>
    <name evidence="1" type="ORF">E6Q11_00490</name>
</gene>
<reference evidence="1 2" key="1">
    <citation type="submission" date="2018-09" db="EMBL/GenBank/DDBJ databases">
        <title>Metagenome Assembled Genomes from an Advanced Water Purification Facility.</title>
        <authorList>
            <person name="Stamps B.W."/>
            <person name="Spear J.R."/>
        </authorList>
    </citation>
    <scope>NUCLEOTIDE SEQUENCE [LARGE SCALE GENOMIC DNA]</scope>
    <source>
        <strain evidence="1">Bin_63_2</strain>
    </source>
</reference>
<evidence type="ECO:0000313" key="1">
    <source>
        <dbReference type="EMBL" id="TXG78699.1"/>
    </source>
</evidence>
<comment type="caution">
    <text evidence="1">The sequence shown here is derived from an EMBL/GenBank/DDBJ whole genome shotgun (WGS) entry which is preliminary data.</text>
</comment>
<dbReference type="Proteomes" id="UP000321026">
    <property type="component" value="Unassembled WGS sequence"/>
</dbReference>